<dbReference type="AlphaFoldDB" id="A0AAW4PMK8"/>
<gene>
    <name evidence="3" type="ORF">EGH21_04575</name>
</gene>
<name>A0AAW4PMK8_9EURY</name>
<dbReference type="EMBL" id="RKLR01000001">
    <property type="protein sequence ID" value="MBX0322307.1"/>
    <property type="molecule type" value="Genomic_DNA"/>
</dbReference>
<comment type="caution">
    <text evidence="3">The sequence shown here is derived from an EMBL/GenBank/DDBJ whole genome shotgun (WGS) entry which is preliminary data.</text>
</comment>
<keyword evidence="1" id="KW-0175">Coiled coil</keyword>
<reference evidence="3 4" key="1">
    <citation type="submission" date="2021-06" db="EMBL/GenBank/DDBJ databases">
        <title>Halomicroarcula sp. a new haloarchaeum isolated from saline soil.</title>
        <authorList>
            <person name="Duran-Viseras A."/>
            <person name="Sanchez-Porro C."/>
            <person name="Ventosa A."/>
        </authorList>
    </citation>
    <scope>NUCLEOTIDE SEQUENCE [LARGE SCALE GENOMIC DNA]</scope>
    <source>
        <strain evidence="3 4">F13</strain>
    </source>
</reference>
<feature type="coiled-coil region" evidence="1">
    <location>
        <begin position="65"/>
        <end position="92"/>
    </location>
</feature>
<dbReference type="InterPro" id="IPR058469">
    <property type="entry name" value="DUF8156"/>
</dbReference>
<evidence type="ECO:0000256" key="1">
    <source>
        <dbReference type="SAM" id="Coils"/>
    </source>
</evidence>
<evidence type="ECO:0000259" key="2">
    <source>
        <dbReference type="Pfam" id="PF26485"/>
    </source>
</evidence>
<keyword evidence="4" id="KW-1185">Reference proteome</keyword>
<dbReference type="Pfam" id="PF26485">
    <property type="entry name" value="DUF8156"/>
    <property type="match status" value="1"/>
</dbReference>
<dbReference type="Proteomes" id="UP001430377">
    <property type="component" value="Unassembled WGS sequence"/>
</dbReference>
<dbReference type="RefSeq" id="WP_220617270.1">
    <property type="nucleotide sequence ID" value="NZ_RKLR01000001.1"/>
</dbReference>
<accession>A0AAW4PMK8</accession>
<evidence type="ECO:0000313" key="3">
    <source>
        <dbReference type="EMBL" id="MBX0322307.1"/>
    </source>
</evidence>
<protein>
    <recommendedName>
        <fullName evidence="2">DUF8156 domain-containing protein</fullName>
    </recommendedName>
</protein>
<sequence>MGRTNPTYRDFLADYEGRWRDYRRALRHEAGADFERLFERARRHADAAGYANDPDRETLVLVSMLLAHETELRRLRERVAELEREAEGDTDGGPR</sequence>
<proteinExistence type="predicted"/>
<organism evidence="3 4">
    <name type="scientific">Haloarcula rubra</name>
    <dbReference type="NCBI Taxonomy" id="2487747"/>
    <lineage>
        <taxon>Archaea</taxon>
        <taxon>Methanobacteriati</taxon>
        <taxon>Methanobacteriota</taxon>
        <taxon>Stenosarchaea group</taxon>
        <taxon>Halobacteria</taxon>
        <taxon>Halobacteriales</taxon>
        <taxon>Haloarculaceae</taxon>
        <taxon>Haloarcula</taxon>
    </lineage>
</organism>
<feature type="domain" description="DUF8156" evidence="2">
    <location>
        <begin position="1"/>
        <end position="90"/>
    </location>
</feature>
<evidence type="ECO:0000313" key="4">
    <source>
        <dbReference type="Proteomes" id="UP001430377"/>
    </source>
</evidence>